<dbReference type="EC" id="2.8.2.-" evidence="2"/>
<dbReference type="PANTHER" id="PTHR10605:SF56">
    <property type="entry name" value="BIFUNCTIONAL HEPARAN SULFATE N-DEACETYLASE_N-SULFOTRANSFERASE"/>
    <property type="match status" value="1"/>
</dbReference>
<organism evidence="2 3">
    <name type="scientific">Meridianimarinicoccus marinus</name>
    <dbReference type="NCBI Taxonomy" id="3231483"/>
    <lineage>
        <taxon>Bacteria</taxon>
        <taxon>Pseudomonadati</taxon>
        <taxon>Pseudomonadota</taxon>
        <taxon>Alphaproteobacteria</taxon>
        <taxon>Rhodobacterales</taxon>
        <taxon>Paracoccaceae</taxon>
        <taxon>Meridianimarinicoccus</taxon>
    </lineage>
</organism>
<keyword evidence="3" id="KW-1185">Reference proteome</keyword>
<evidence type="ECO:0000313" key="2">
    <source>
        <dbReference type="EMBL" id="MEV8467682.1"/>
    </source>
</evidence>
<dbReference type="RefSeq" id="WP_366193559.1">
    <property type="nucleotide sequence ID" value="NZ_JBFBVU010000016.1"/>
</dbReference>
<proteinExistence type="predicted"/>
<gene>
    <name evidence="2" type="ORF">AB0T83_12935</name>
</gene>
<dbReference type="InterPro" id="IPR027417">
    <property type="entry name" value="P-loop_NTPase"/>
</dbReference>
<dbReference type="EMBL" id="JBFBVU010000016">
    <property type="protein sequence ID" value="MEV8467682.1"/>
    <property type="molecule type" value="Genomic_DNA"/>
</dbReference>
<dbReference type="SUPFAM" id="SSF52540">
    <property type="entry name" value="P-loop containing nucleoside triphosphate hydrolases"/>
    <property type="match status" value="1"/>
</dbReference>
<sequence length="302" mass="34057">MARMPDFLIIGAARAGTTALYEYLRQAPDVFMPDGKEPNFFCYEGLKLDCQGPGADFINNSITDLARYQALFDPAPEGAILGEASPLYLYEPRSAERIHHHVPGARLVVILRNPIEQAFSHFMRAQKLRIEPLTDFTEALKAEDDRRAKGWQPMFGYSSFPRYGEQLARFLALFPRDQILVRRYEDFDADPVAMVAEVQTFIGADTAHRPDVGKRHNAGGVPRNAAFQDFLMKPNPITGTLGAVLPRRLRWQVRDWIAGFNLRDQRPAITPEARAILVSRLQDDVAQLGELLGEDFSGWLRG</sequence>
<evidence type="ECO:0000256" key="1">
    <source>
        <dbReference type="ARBA" id="ARBA00022679"/>
    </source>
</evidence>
<comment type="caution">
    <text evidence="2">The sequence shown here is derived from an EMBL/GenBank/DDBJ whole genome shotgun (WGS) entry which is preliminary data.</text>
</comment>
<name>A0ABV3L7Y8_9RHOB</name>
<dbReference type="PANTHER" id="PTHR10605">
    <property type="entry name" value="HEPARAN SULFATE SULFOTRANSFERASE"/>
    <property type="match status" value="1"/>
</dbReference>
<evidence type="ECO:0000313" key="3">
    <source>
        <dbReference type="Proteomes" id="UP001553161"/>
    </source>
</evidence>
<dbReference type="Gene3D" id="3.40.50.300">
    <property type="entry name" value="P-loop containing nucleotide triphosphate hydrolases"/>
    <property type="match status" value="1"/>
</dbReference>
<protein>
    <submittedName>
        <fullName evidence="2">Sulfotransferase</fullName>
        <ecNumber evidence="2">2.8.2.-</ecNumber>
    </submittedName>
</protein>
<accession>A0ABV3L7Y8</accession>
<reference evidence="2 3" key="1">
    <citation type="submission" date="2024-07" db="EMBL/GenBank/DDBJ databases">
        <authorList>
            <person name="Kang M."/>
        </authorList>
    </citation>
    <scope>NUCLEOTIDE SEQUENCE [LARGE SCALE GENOMIC DNA]</scope>
    <source>
        <strain evidence="2 3">DFM31</strain>
    </source>
</reference>
<keyword evidence="1 2" id="KW-0808">Transferase</keyword>
<dbReference type="InterPro" id="IPR037359">
    <property type="entry name" value="NST/OST"/>
</dbReference>
<dbReference type="GO" id="GO:0016740">
    <property type="term" value="F:transferase activity"/>
    <property type="evidence" value="ECO:0007669"/>
    <property type="project" value="UniProtKB-KW"/>
</dbReference>
<dbReference type="Proteomes" id="UP001553161">
    <property type="component" value="Unassembled WGS sequence"/>
</dbReference>
<dbReference type="Pfam" id="PF13469">
    <property type="entry name" value="Sulfotransfer_3"/>
    <property type="match status" value="1"/>
</dbReference>